<dbReference type="GO" id="GO:0004781">
    <property type="term" value="F:sulfate adenylyltransferase (ATP) activity"/>
    <property type="evidence" value="ECO:0007669"/>
    <property type="project" value="InterPro"/>
</dbReference>
<evidence type="ECO:0000259" key="6">
    <source>
        <dbReference type="Pfam" id="PF01747"/>
    </source>
</evidence>
<sequence length="299" mass="33591">MAAMASLNLTTSTQLPHSFPKLPKTHFAPPLNLPRRRLPAPRTRSATRISASLIDPDGGKLVQLFVKESDKESKLQQASHLPKIKLSKIDLQWVHVLSEGWASPLKGFMRESEFLQTLHFNSLRLENGSVVNMSVPIVLAIDDAQKSRVGSFTSVALVDEKDDMVAILNDIEIYKHNKEERIARTWGTTAPGLPYVEEAITHAGNWLIGGDLEVINPVKYDDGLDRFRLSPAQLRDEFERRNADAVFAFQLRNPVHNGHALLMTDTRRRLLEMGYKNPVLLLHPLGGYTKQMMSRSVGE</sequence>
<accession>A0AAE1VWI8</accession>
<gene>
    <name evidence="8" type="ORF">Sango_2873300</name>
</gene>
<evidence type="ECO:0000256" key="5">
    <source>
        <dbReference type="SAM" id="MobiDB-lite"/>
    </source>
</evidence>
<evidence type="ECO:0000259" key="7">
    <source>
        <dbReference type="Pfam" id="PF14306"/>
    </source>
</evidence>
<dbReference type="InterPro" id="IPR024951">
    <property type="entry name" value="Sulfurylase_cat_dom"/>
</dbReference>
<organism evidence="8 9">
    <name type="scientific">Sesamum angolense</name>
    <dbReference type="NCBI Taxonomy" id="2727404"/>
    <lineage>
        <taxon>Eukaryota</taxon>
        <taxon>Viridiplantae</taxon>
        <taxon>Streptophyta</taxon>
        <taxon>Embryophyta</taxon>
        <taxon>Tracheophyta</taxon>
        <taxon>Spermatophyta</taxon>
        <taxon>Magnoliopsida</taxon>
        <taxon>eudicotyledons</taxon>
        <taxon>Gunneridae</taxon>
        <taxon>Pentapetalae</taxon>
        <taxon>asterids</taxon>
        <taxon>lamiids</taxon>
        <taxon>Lamiales</taxon>
        <taxon>Pedaliaceae</taxon>
        <taxon>Sesamum</taxon>
    </lineage>
</organism>
<evidence type="ECO:0000256" key="1">
    <source>
        <dbReference type="ARBA" id="ARBA00004678"/>
    </source>
</evidence>
<comment type="pathway">
    <text evidence="1">Sulfur metabolism.</text>
</comment>
<feature type="domain" description="ATP-sulfurylase PUA-like" evidence="7">
    <location>
        <begin position="54"/>
        <end position="216"/>
    </location>
</feature>
<dbReference type="InterPro" id="IPR025980">
    <property type="entry name" value="ATP-Sase_PUA-like_dom"/>
</dbReference>
<proteinExistence type="predicted"/>
<name>A0AAE1VWI8_9LAMI</name>
<dbReference type="Gene3D" id="3.10.400.10">
    <property type="entry name" value="Sulfate adenylyltransferase"/>
    <property type="match status" value="1"/>
</dbReference>
<dbReference type="GO" id="GO:0004020">
    <property type="term" value="F:adenylylsulfate kinase activity"/>
    <property type="evidence" value="ECO:0007669"/>
    <property type="project" value="TreeGrafter"/>
</dbReference>
<dbReference type="InterPro" id="IPR014729">
    <property type="entry name" value="Rossmann-like_a/b/a_fold"/>
</dbReference>
<dbReference type="Gene3D" id="3.40.50.620">
    <property type="entry name" value="HUPs"/>
    <property type="match status" value="1"/>
</dbReference>
<dbReference type="AlphaFoldDB" id="A0AAE1VWI8"/>
<comment type="caution">
    <text evidence="8">The sequence shown here is derived from an EMBL/GenBank/DDBJ whole genome shotgun (WGS) entry which is preliminary data.</text>
</comment>
<reference evidence="8" key="1">
    <citation type="submission" date="2020-06" db="EMBL/GenBank/DDBJ databases">
        <authorList>
            <person name="Li T."/>
            <person name="Hu X."/>
            <person name="Zhang T."/>
            <person name="Song X."/>
            <person name="Zhang H."/>
            <person name="Dai N."/>
            <person name="Sheng W."/>
            <person name="Hou X."/>
            <person name="Wei L."/>
        </authorList>
    </citation>
    <scope>NUCLEOTIDE SEQUENCE</scope>
    <source>
        <strain evidence="8">K16</strain>
        <tissue evidence="8">Leaf</tissue>
    </source>
</reference>
<dbReference type="PANTHER" id="PTHR11055">
    <property type="entry name" value="BIFUNCTIONAL 3'-PHOSPHOADENOSINE 5'-PHOSPHOSULFATE SYNTHASE"/>
    <property type="match status" value="1"/>
</dbReference>
<dbReference type="Pfam" id="PF01747">
    <property type="entry name" value="ATP-sulfurylase"/>
    <property type="match status" value="1"/>
</dbReference>
<feature type="region of interest" description="Disordered" evidence="5">
    <location>
        <begin position="18"/>
        <end position="46"/>
    </location>
</feature>
<dbReference type="Proteomes" id="UP001289374">
    <property type="component" value="Unassembled WGS sequence"/>
</dbReference>
<evidence type="ECO:0000313" key="8">
    <source>
        <dbReference type="EMBL" id="KAK4382417.1"/>
    </source>
</evidence>
<reference evidence="8" key="2">
    <citation type="journal article" date="2024" name="Plant">
        <title>Genomic evolution and insights into agronomic trait innovations of Sesamum species.</title>
        <authorList>
            <person name="Miao H."/>
            <person name="Wang L."/>
            <person name="Qu L."/>
            <person name="Liu H."/>
            <person name="Sun Y."/>
            <person name="Le M."/>
            <person name="Wang Q."/>
            <person name="Wei S."/>
            <person name="Zheng Y."/>
            <person name="Lin W."/>
            <person name="Duan Y."/>
            <person name="Cao H."/>
            <person name="Xiong S."/>
            <person name="Wang X."/>
            <person name="Wei L."/>
            <person name="Li C."/>
            <person name="Ma Q."/>
            <person name="Ju M."/>
            <person name="Zhao R."/>
            <person name="Li G."/>
            <person name="Mu C."/>
            <person name="Tian Q."/>
            <person name="Mei H."/>
            <person name="Zhang T."/>
            <person name="Gao T."/>
            <person name="Zhang H."/>
        </authorList>
    </citation>
    <scope>NUCLEOTIDE SEQUENCE</scope>
    <source>
        <strain evidence="8">K16</strain>
    </source>
</reference>
<keyword evidence="4" id="KW-0067">ATP-binding</keyword>
<dbReference type="PANTHER" id="PTHR11055:SF41">
    <property type="entry name" value="SULFATE ADENYLYLTRANSFERASE"/>
    <property type="match status" value="1"/>
</dbReference>
<evidence type="ECO:0000256" key="4">
    <source>
        <dbReference type="ARBA" id="ARBA00022840"/>
    </source>
</evidence>
<evidence type="ECO:0000313" key="9">
    <source>
        <dbReference type="Proteomes" id="UP001289374"/>
    </source>
</evidence>
<keyword evidence="9" id="KW-1185">Reference proteome</keyword>
<dbReference type="EMBL" id="JACGWL010000701">
    <property type="protein sequence ID" value="KAK4382417.1"/>
    <property type="molecule type" value="Genomic_DNA"/>
</dbReference>
<keyword evidence="3" id="KW-0547">Nucleotide-binding</keyword>
<evidence type="ECO:0000256" key="2">
    <source>
        <dbReference type="ARBA" id="ARBA00022679"/>
    </source>
</evidence>
<dbReference type="GO" id="GO:0005524">
    <property type="term" value="F:ATP binding"/>
    <property type="evidence" value="ECO:0007669"/>
    <property type="project" value="UniProtKB-KW"/>
</dbReference>
<dbReference type="SUPFAM" id="SSF52374">
    <property type="entry name" value="Nucleotidylyl transferase"/>
    <property type="match status" value="1"/>
</dbReference>
<keyword evidence="2" id="KW-0808">Transferase</keyword>
<dbReference type="Pfam" id="PF14306">
    <property type="entry name" value="PUA_2"/>
    <property type="match status" value="1"/>
</dbReference>
<evidence type="ECO:0000256" key="3">
    <source>
        <dbReference type="ARBA" id="ARBA00022741"/>
    </source>
</evidence>
<feature type="domain" description="Sulphate adenylyltransferase catalytic" evidence="6">
    <location>
        <begin position="226"/>
        <end position="291"/>
    </location>
</feature>
<protein>
    <submittedName>
        <fullName evidence="8">ATP sulfurylase 1, chloroplastic</fullName>
    </submittedName>
</protein>
<dbReference type="SUPFAM" id="SSF88697">
    <property type="entry name" value="PUA domain-like"/>
    <property type="match status" value="1"/>
</dbReference>
<dbReference type="GO" id="GO:0000103">
    <property type="term" value="P:sulfate assimilation"/>
    <property type="evidence" value="ECO:0007669"/>
    <property type="project" value="TreeGrafter"/>
</dbReference>
<dbReference type="InterPro" id="IPR015947">
    <property type="entry name" value="PUA-like_sf"/>
</dbReference>
<dbReference type="FunFam" id="3.10.400.10:FF:000002">
    <property type="entry name" value="ATP sulfurylase 2"/>
    <property type="match status" value="1"/>
</dbReference>